<protein>
    <submittedName>
        <fullName evidence="2">Uncharacterized protein</fullName>
    </submittedName>
</protein>
<reference evidence="2 3" key="1">
    <citation type="submission" date="2024-09" db="EMBL/GenBank/DDBJ databases">
        <title>Chromosome-scale assembly of Riccia fluitans.</title>
        <authorList>
            <person name="Paukszto L."/>
            <person name="Sawicki J."/>
            <person name="Karawczyk K."/>
            <person name="Piernik-Szablinska J."/>
            <person name="Szczecinska M."/>
            <person name="Mazdziarz M."/>
        </authorList>
    </citation>
    <scope>NUCLEOTIDE SEQUENCE [LARGE SCALE GENOMIC DNA]</scope>
    <source>
        <strain evidence="2">Rf_01</strain>
        <tissue evidence="2">Aerial parts of the thallus</tissue>
    </source>
</reference>
<accession>A0ABD1Z4X5</accession>
<evidence type="ECO:0000313" key="2">
    <source>
        <dbReference type="EMBL" id="KAL2642706.1"/>
    </source>
</evidence>
<evidence type="ECO:0000313" key="3">
    <source>
        <dbReference type="Proteomes" id="UP001605036"/>
    </source>
</evidence>
<feature type="compositionally biased region" description="Basic and acidic residues" evidence="1">
    <location>
        <begin position="12"/>
        <end position="21"/>
    </location>
</feature>
<dbReference type="AlphaFoldDB" id="A0ABD1Z4X5"/>
<gene>
    <name evidence="2" type="ORF">R1flu_010293</name>
</gene>
<proteinExistence type="predicted"/>
<name>A0ABD1Z4X5_9MARC</name>
<evidence type="ECO:0000256" key="1">
    <source>
        <dbReference type="SAM" id="MobiDB-lite"/>
    </source>
</evidence>
<dbReference type="Gene3D" id="3.40.50.2000">
    <property type="entry name" value="Glycogen Phosphorylase B"/>
    <property type="match status" value="1"/>
</dbReference>
<organism evidence="2 3">
    <name type="scientific">Riccia fluitans</name>
    <dbReference type="NCBI Taxonomy" id="41844"/>
    <lineage>
        <taxon>Eukaryota</taxon>
        <taxon>Viridiplantae</taxon>
        <taxon>Streptophyta</taxon>
        <taxon>Embryophyta</taxon>
        <taxon>Marchantiophyta</taxon>
        <taxon>Marchantiopsida</taxon>
        <taxon>Marchantiidae</taxon>
        <taxon>Marchantiales</taxon>
        <taxon>Ricciaceae</taxon>
        <taxon>Riccia</taxon>
    </lineage>
</organism>
<comment type="caution">
    <text evidence="2">The sequence shown here is derived from an EMBL/GenBank/DDBJ whole genome shotgun (WGS) entry which is preliminary data.</text>
</comment>
<dbReference type="EMBL" id="JBHFFA010000002">
    <property type="protein sequence ID" value="KAL2642706.1"/>
    <property type="molecule type" value="Genomic_DNA"/>
</dbReference>
<feature type="compositionally biased region" description="Polar residues" evidence="1">
    <location>
        <begin position="41"/>
        <end position="52"/>
    </location>
</feature>
<feature type="region of interest" description="Disordered" evidence="1">
    <location>
        <begin position="1"/>
        <end position="61"/>
    </location>
</feature>
<keyword evidence="3" id="KW-1185">Reference proteome</keyword>
<sequence length="106" mass="11749">MRPTRGWCDWSSSERKKEKWGSRAMSPGAAAVNRAGAMSENGKSTVDLNNRTVPPIAHPTPDDAFGVAANIQYHAHYGPHFSPFKFEPEQAFYATAESVRDSLIQR</sequence>
<dbReference type="Proteomes" id="UP001605036">
    <property type="component" value="Unassembled WGS sequence"/>
</dbReference>